<dbReference type="AlphaFoldDB" id="A0A4U1BHQ8"/>
<dbReference type="Proteomes" id="UP000305674">
    <property type="component" value="Unassembled WGS sequence"/>
</dbReference>
<accession>A0A4U1BHQ8</accession>
<evidence type="ECO:0000313" key="1">
    <source>
        <dbReference type="EMBL" id="TKB50597.1"/>
    </source>
</evidence>
<evidence type="ECO:0000313" key="2">
    <source>
        <dbReference type="Proteomes" id="UP000305674"/>
    </source>
</evidence>
<dbReference type="RefSeq" id="WP_136852117.1">
    <property type="nucleotide sequence ID" value="NZ_SWCI01000002.1"/>
</dbReference>
<proteinExistence type="predicted"/>
<keyword evidence="2" id="KW-1185">Reference proteome</keyword>
<name>A0A4U1BHQ8_9GAMM</name>
<dbReference type="EMBL" id="SWCI01000002">
    <property type="protein sequence ID" value="TKB50597.1"/>
    <property type="molecule type" value="Genomic_DNA"/>
</dbReference>
<dbReference type="InterPro" id="IPR010775">
    <property type="entry name" value="DUF1365"/>
</dbReference>
<organism evidence="1 2">
    <name type="scientific">Ferrimonas sediminicola</name>
    <dbReference type="NCBI Taxonomy" id="2569538"/>
    <lineage>
        <taxon>Bacteria</taxon>
        <taxon>Pseudomonadati</taxon>
        <taxon>Pseudomonadota</taxon>
        <taxon>Gammaproteobacteria</taxon>
        <taxon>Alteromonadales</taxon>
        <taxon>Ferrimonadaceae</taxon>
        <taxon>Ferrimonas</taxon>
    </lineage>
</organism>
<gene>
    <name evidence="1" type="ORF">FCL40_05455</name>
</gene>
<dbReference type="OrthoDB" id="9778801at2"/>
<dbReference type="Pfam" id="PF07103">
    <property type="entry name" value="DUF1365"/>
    <property type="match status" value="1"/>
</dbReference>
<dbReference type="PANTHER" id="PTHR33973">
    <property type="entry name" value="OS07G0153300 PROTEIN"/>
    <property type="match status" value="1"/>
</dbReference>
<comment type="caution">
    <text evidence="1">The sequence shown here is derived from an EMBL/GenBank/DDBJ whole genome shotgun (WGS) entry which is preliminary data.</text>
</comment>
<dbReference type="PANTHER" id="PTHR33973:SF4">
    <property type="entry name" value="OS07G0153300 PROTEIN"/>
    <property type="match status" value="1"/>
</dbReference>
<sequence>MIGGCGYYLGSVRHRRFTPRPHRFAYRIYTLAVDLDHLDQLAHGPWLGHNRAALLSLRDGDYLEGRGLNRDAAWHKVKQLGGDGNQGPVLFVGQGRCLGLYFSPVNFYYCFRPDRSLAYLLAEVSNTPWNQRHYYLVPVQGPQVTDKAFHVSPFMPMAMRYHWQIETPAERLKLQMENHSDHKAFDVTLAMTHRPLTAASARTLVLSMPVMTLKILLSIYWQALKLALKRIPFIPHPGQDTEKPHG</sequence>
<reference evidence="1 2" key="1">
    <citation type="submission" date="2019-04" db="EMBL/GenBank/DDBJ databases">
        <authorList>
            <person name="Hwang J.C."/>
        </authorList>
    </citation>
    <scope>NUCLEOTIDE SEQUENCE [LARGE SCALE GENOMIC DNA]</scope>
    <source>
        <strain evidence="1 2">IMCC35001</strain>
    </source>
</reference>
<protein>
    <submittedName>
        <fullName evidence="1">DUF1365 domain-containing protein</fullName>
    </submittedName>
</protein>